<comment type="caution">
    <text evidence="2">The sequence shown here is derived from an EMBL/GenBank/DDBJ whole genome shotgun (WGS) entry which is preliminary data.</text>
</comment>
<proteinExistence type="predicted"/>
<dbReference type="Pfam" id="PF24809">
    <property type="entry name" value="DUF7708"/>
    <property type="match status" value="1"/>
</dbReference>
<feature type="domain" description="DUF7708" evidence="1">
    <location>
        <begin position="26"/>
        <end position="131"/>
    </location>
</feature>
<gene>
    <name evidence="2" type="ORF">B0T22DRAFT_523487</name>
</gene>
<evidence type="ECO:0000259" key="1">
    <source>
        <dbReference type="Pfam" id="PF24809"/>
    </source>
</evidence>
<reference evidence="2" key="2">
    <citation type="submission" date="2023-06" db="EMBL/GenBank/DDBJ databases">
        <authorList>
            <consortium name="Lawrence Berkeley National Laboratory"/>
            <person name="Haridas S."/>
            <person name="Hensen N."/>
            <person name="Bonometti L."/>
            <person name="Westerberg I."/>
            <person name="Brannstrom I.O."/>
            <person name="Guillou S."/>
            <person name="Cros-Aarteil S."/>
            <person name="Calhoun S."/>
            <person name="Kuo A."/>
            <person name="Mondo S."/>
            <person name="Pangilinan J."/>
            <person name="Riley R."/>
            <person name="Labutti K."/>
            <person name="Andreopoulos B."/>
            <person name="Lipzen A."/>
            <person name="Chen C."/>
            <person name="Yanf M."/>
            <person name="Daum C."/>
            <person name="Ng V."/>
            <person name="Clum A."/>
            <person name="Steindorff A."/>
            <person name="Ohm R."/>
            <person name="Martin F."/>
            <person name="Silar P."/>
            <person name="Natvig D."/>
            <person name="Lalanne C."/>
            <person name="Gautier V."/>
            <person name="Ament-Velasquez S.L."/>
            <person name="Kruys A."/>
            <person name="Hutchinson M.I."/>
            <person name="Powell A.J."/>
            <person name="Barry K."/>
            <person name="Miller A.N."/>
            <person name="Grigoriev I.V."/>
            <person name="Debuchy R."/>
            <person name="Gladieux P."/>
            <person name="Thoren M.H."/>
            <person name="Johannesson H."/>
        </authorList>
    </citation>
    <scope>NUCLEOTIDE SEQUENCE</scope>
    <source>
        <strain evidence="2">CBS 314.62</strain>
    </source>
</reference>
<dbReference type="Proteomes" id="UP001270362">
    <property type="component" value="Unassembled WGS sequence"/>
</dbReference>
<evidence type="ECO:0000313" key="3">
    <source>
        <dbReference type="Proteomes" id="UP001270362"/>
    </source>
</evidence>
<reference evidence="2" key="1">
    <citation type="journal article" date="2023" name="Mol. Phylogenet. Evol.">
        <title>Genome-scale phylogeny and comparative genomics of the fungal order Sordariales.</title>
        <authorList>
            <person name="Hensen N."/>
            <person name="Bonometti L."/>
            <person name="Westerberg I."/>
            <person name="Brannstrom I.O."/>
            <person name="Guillou S."/>
            <person name="Cros-Aarteil S."/>
            <person name="Calhoun S."/>
            <person name="Haridas S."/>
            <person name="Kuo A."/>
            <person name="Mondo S."/>
            <person name="Pangilinan J."/>
            <person name="Riley R."/>
            <person name="LaButti K."/>
            <person name="Andreopoulos B."/>
            <person name="Lipzen A."/>
            <person name="Chen C."/>
            <person name="Yan M."/>
            <person name="Daum C."/>
            <person name="Ng V."/>
            <person name="Clum A."/>
            <person name="Steindorff A."/>
            <person name="Ohm R.A."/>
            <person name="Martin F."/>
            <person name="Silar P."/>
            <person name="Natvig D.O."/>
            <person name="Lalanne C."/>
            <person name="Gautier V."/>
            <person name="Ament-Velasquez S.L."/>
            <person name="Kruys A."/>
            <person name="Hutchinson M.I."/>
            <person name="Powell A.J."/>
            <person name="Barry K."/>
            <person name="Miller A.N."/>
            <person name="Grigoriev I.V."/>
            <person name="Debuchy R."/>
            <person name="Gladieux P."/>
            <person name="Hiltunen Thoren M."/>
            <person name="Johannesson H."/>
        </authorList>
    </citation>
    <scope>NUCLEOTIDE SEQUENCE</scope>
    <source>
        <strain evidence="2">CBS 314.62</strain>
    </source>
</reference>
<evidence type="ECO:0000313" key="2">
    <source>
        <dbReference type="EMBL" id="KAK3681335.1"/>
    </source>
</evidence>
<accession>A0AAE0WZH2</accession>
<dbReference type="AlphaFoldDB" id="A0AAE0WZH2"/>
<dbReference type="EMBL" id="JAULSO010000007">
    <property type="protein sequence ID" value="KAK3681335.1"/>
    <property type="molecule type" value="Genomic_DNA"/>
</dbReference>
<dbReference type="InterPro" id="IPR056125">
    <property type="entry name" value="DUF7708"/>
</dbReference>
<protein>
    <recommendedName>
        <fullName evidence="1">DUF7708 domain-containing protein</fullName>
    </recommendedName>
</protein>
<keyword evidence="3" id="KW-1185">Reference proteome</keyword>
<organism evidence="2 3">
    <name type="scientific">Podospora appendiculata</name>
    <dbReference type="NCBI Taxonomy" id="314037"/>
    <lineage>
        <taxon>Eukaryota</taxon>
        <taxon>Fungi</taxon>
        <taxon>Dikarya</taxon>
        <taxon>Ascomycota</taxon>
        <taxon>Pezizomycotina</taxon>
        <taxon>Sordariomycetes</taxon>
        <taxon>Sordariomycetidae</taxon>
        <taxon>Sordariales</taxon>
        <taxon>Podosporaceae</taxon>
        <taxon>Podospora</taxon>
    </lineage>
</organism>
<name>A0AAE0WZH2_9PEZI</name>
<sequence length="416" mass="46222">MAPKVLVGGGFLFQCSECLCSTPPGGVINHEETTKLLAKSLAQIAECIGGLHLTSNLYLTPQMTVVVEEMYSHILKFLMRAHKWYSEGRVSHIIHSITQPVQLRYKDLLQDIKDASKKLDRIAKGAGQAELRGMHLQLDDYTTNARETRTEIALIASKVEVSQAKIEELMVKISALHAIHSKALLNTDQRLSDIQLSNILTHLSNLPLDDPIKIYQQHLFFKKRRAAGLASTATINAFWLSPKLKTWSSSPKSTLAVIKGGFSSRKVVQDFCVEAIEQLQNTDIPVLWALNRTNSINSSNNPFSTIDLLKYLTLQALQHNKDPGTEKTMAWRCAQFHRATTPQEWFDLFQAVVSSFGRQVYLVVDLETVDVALRTHDGFNLVSAMMNAVASASESTMQKVLVAMIQGEGPHAVQSG</sequence>